<dbReference type="EMBL" id="UINC01013998">
    <property type="protein sequence ID" value="SVA60028.1"/>
    <property type="molecule type" value="Genomic_DNA"/>
</dbReference>
<protein>
    <submittedName>
        <fullName evidence="1">Uncharacterized protein</fullName>
    </submittedName>
</protein>
<evidence type="ECO:0000313" key="1">
    <source>
        <dbReference type="EMBL" id="SVA60028.1"/>
    </source>
</evidence>
<reference evidence="1" key="1">
    <citation type="submission" date="2018-05" db="EMBL/GenBank/DDBJ databases">
        <authorList>
            <person name="Lanie J.A."/>
            <person name="Ng W.-L."/>
            <person name="Kazmierczak K.M."/>
            <person name="Andrzejewski T.M."/>
            <person name="Davidsen T.M."/>
            <person name="Wayne K.J."/>
            <person name="Tettelin H."/>
            <person name="Glass J.I."/>
            <person name="Rusch D."/>
            <person name="Podicherti R."/>
            <person name="Tsui H.-C.T."/>
            <person name="Winkler M.E."/>
        </authorList>
    </citation>
    <scope>NUCLEOTIDE SEQUENCE</scope>
</reference>
<gene>
    <name evidence="1" type="ORF">METZ01_LOCUS112882</name>
</gene>
<organism evidence="1">
    <name type="scientific">marine metagenome</name>
    <dbReference type="NCBI Taxonomy" id="408172"/>
    <lineage>
        <taxon>unclassified sequences</taxon>
        <taxon>metagenomes</taxon>
        <taxon>ecological metagenomes</taxon>
    </lineage>
</organism>
<accession>A0A381X5T6</accession>
<dbReference type="AlphaFoldDB" id="A0A381X5T6"/>
<sequence length="80" mass="8958">MGISPFVEITLLEFSSFPTGTSIKDKLGIDASMLSSSFLILAWSLTYFEICSEIFFDFSNKEGSLFLDITFFSFSRVSLS</sequence>
<proteinExistence type="predicted"/>
<name>A0A381X5T6_9ZZZZ</name>